<dbReference type="EMBL" id="ML991771">
    <property type="protein sequence ID" value="KAF2239856.1"/>
    <property type="molecule type" value="Genomic_DNA"/>
</dbReference>
<dbReference type="Proteomes" id="UP000800092">
    <property type="component" value="Unassembled WGS sequence"/>
</dbReference>
<feature type="region of interest" description="Disordered" evidence="5">
    <location>
        <begin position="359"/>
        <end position="389"/>
    </location>
</feature>
<keyword evidence="8" id="KW-1185">Reference proteome</keyword>
<keyword evidence="4 6" id="KW-0472">Membrane</keyword>
<evidence type="ECO:0000256" key="2">
    <source>
        <dbReference type="ARBA" id="ARBA00022692"/>
    </source>
</evidence>
<name>A0A6A6HP22_VIRVR</name>
<evidence type="ECO:0000256" key="5">
    <source>
        <dbReference type="SAM" id="MobiDB-lite"/>
    </source>
</evidence>
<feature type="transmembrane region" description="Helical" evidence="6">
    <location>
        <begin position="95"/>
        <end position="114"/>
    </location>
</feature>
<accession>A0A6A6HP22</accession>
<evidence type="ECO:0000313" key="8">
    <source>
        <dbReference type="Proteomes" id="UP000800092"/>
    </source>
</evidence>
<evidence type="ECO:0000256" key="3">
    <source>
        <dbReference type="ARBA" id="ARBA00022989"/>
    </source>
</evidence>
<keyword evidence="2 6" id="KW-0812">Transmembrane</keyword>
<dbReference type="PANTHER" id="PTHR23423">
    <property type="entry name" value="ORGANIC SOLUTE TRANSPORTER-RELATED"/>
    <property type="match status" value="1"/>
</dbReference>
<evidence type="ECO:0000256" key="4">
    <source>
        <dbReference type="ARBA" id="ARBA00023136"/>
    </source>
</evidence>
<dbReference type="PROSITE" id="PS51257">
    <property type="entry name" value="PROKAR_LIPOPROTEIN"/>
    <property type="match status" value="1"/>
</dbReference>
<feature type="transmembrane region" description="Helical" evidence="6">
    <location>
        <begin position="188"/>
        <end position="209"/>
    </location>
</feature>
<evidence type="ECO:0000256" key="1">
    <source>
        <dbReference type="ARBA" id="ARBA00004141"/>
    </source>
</evidence>
<evidence type="ECO:0000313" key="7">
    <source>
        <dbReference type="EMBL" id="KAF2239856.1"/>
    </source>
</evidence>
<feature type="transmembrane region" description="Helical" evidence="6">
    <location>
        <begin position="27"/>
        <end position="51"/>
    </location>
</feature>
<evidence type="ECO:0008006" key="9">
    <source>
        <dbReference type="Google" id="ProtNLM"/>
    </source>
</evidence>
<dbReference type="Pfam" id="PF03619">
    <property type="entry name" value="Solute_trans_a"/>
    <property type="match status" value="1"/>
</dbReference>
<dbReference type="OrthoDB" id="5348404at2759"/>
<feature type="compositionally biased region" description="Basic and acidic residues" evidence="5">
    <location>
        <begin position="377"/>
        <end position="389"/>
    </location>
</feature>
<comment type="subcellular location">
    <subcellularLocation>
        <location evidence="1">Membrane</location>
        <topology evidence="1">Multi-pass membrane protein</topology>
    </subcellularLocation>
</comment>
<organism evidence="7 8">
    <name type="scientific">Viridothelium virens</name>
    <name type="common">Speckled blister lichen</name>
    <name type="synonym">Trypethelium virens</name>
    <dbReference type="NCBI Taxonomy" id="1048519"/>
    <lineage>
        <taxon>Eukaryota</taxon>
        <taxon>Fungi</taxon>
        <taxon>Dikarya</taxon>
        <taxon>Ascomycota</taxon>
        <taxon>Pezizomycotina</taxon>
        <taxon>Dothideomycetes</taxon>
        <taxon>Dothideomycetes incertae sedis</taxon>
        <taxon>Trypetheliales</taxon>
        <taxon>Trypetheliaceae</taxon>
        <taxon>Viridothelium</taxon>
    </lineage>
</organism>
<reference evidence="7" key="1">
    <citation type="journal article" date="2020" name="Stud. Mycol.">
        <title>101 Dothideomycetes genomes: a test case for predicting lifestyles and emergence of pathogens.</title>
        <authorList>
            <person name="Haridas S."/>
            <person name="Albert R."/>
            <person name="Binder M."/>
            <person name="Bloem J."/>
            <person name="Labutti K."/>
            <person name="Salamov A."/>
            <person name="Andreopoulos B."/>
            <person name="Baker S."/>
            <person name="Barry K."/>
            <person name="Bills G."/>
            <person name="Bluhm B."/>
            <person name="Cannon C."/>
            <person name="Castanera R."/>
            <person name="Culley D."/>
            <person name="Daum C."/>
            <person name="Ezra D."/>
            <person name="Gonzalez J."/>
            <person name="Henrissat B."/>
            <person name="Kuo A."/>
            <person name="Liang C."/>
            <person name="Lipzen A."/>
            <person name="Lutzoni F."/>
            <person name="Magnuson J."/>
            <person name="Mondo S."/>
            <person name="Nolan M."/>
            <person name="Ohm R."/>
            <person name="Pangilinan J."/>
            <person name="Park H.-J."/>
            <person name="Ramirez L."/>
            <person name="Alfaro M."/>
            <person name="Sun H."/>
            <person name="Tritt A."/>
            <person name="Yoshinaga Y."/>
            <person name="Zwiers L.-H."/>
            <person name="Turgeon B."/>
            <person name="Goodwin S."/>
            <person name="Spatafora J."/>
            <person name="Crous P."/>
            <person name="Grigoriev I."/>
        </authorList>
    </citation>
    <scope>NUCLEOTIDE SEQUENCE</scope>
    <source>
        <strain evidence="7">Tuck. ex Michener</strain>
    </source>
</reference>
<feature type="transmembrane region" description="Helical" evidence="6">
    <location>
        <begin position="63"/>
        <end position="83"/>
    </location>
</feature>
<evidence type="ECO:0000256" key="6">
    <source>
        <dbReference type="SAM" id="Phobius"/>
    </source>
</evidence>
<dbReference type="InterPro" id="IPR005178">
    <property type="entry name" value="Ostalpha/TMEM184C"/>
</dbReference>
<feature type="transmembrane region" description="Helical" evidence="6">
    <location>
        <begin position="265"/>
        <end position="285"/>
    </location>
</feature>
<feature type="transmembrane region" description="Helical" evidence="6">
    <location>
        <begin position="221"/>
        <end position="245"/>
    </location>
</feature>
<protein>
    <recommendedName>
        <fullName evidence="9">DUF300-domain-containing protein</fullName>
    </recommendedName>
</protein>
<dbReference type="GO" id="GO:0016020">
    <property type="term" value="C:membrane"/>
    <property type="evidence" value="ECO:0007669"/>
    <property type="project" value="UniProtKB-SubCell"/>
</dbReference>
<sequence>MPAKTCPPLPISDAPKPVAGGLTLQHIFLITGGACVLLTAVISRFLVFKHLHRYTFPEEQRQIVRVVVTPIWFSVAALFSIAWYDAALYVQPVGYIYEAFALAALFLLFVHYVAPDPQTREAFFFNLPMLDRKGKETGKGCLGMFKRMWVIVFLYPPLTLGFYVVQWITLATGKYCSNSNSPHFGHFWVTLLTNVITTFAVTAVIRFYGRLKKPMASHKPLWKLVSFKLIVFFNFIQSLIFSFVSGNKSVQAKMGAKFTFDDLSIGLPNLLICIEQVLLALMMHFTFRSREYHSNNGRTRMSTWRAFLDSFNLSDIFIAIARIPVMLAGGSSNARSRTFEGYEANKLGSDAEPMTDFAAPPAGTAGNMPQRTYWSAQDREDKHSVILEP</sequence>
<dbReference type="SMART" id="SM01417">
    <property type="entry name" value="Solute_trans_a"/>
    <property type="match status" value="1"/>
</dbReference>
<proteinExistence type="predicted"/>
<keyword evidence="3 6" id="KW-1133">Transmembrane helix</keyword>
<gene>
    <name evidence="7" type="ORF">EV356DRAFT_562629</name>
</gene>
<dbReference type="AlphaFoldDB" id="A0A6A6HP22"/>
<feature type="transmembrane region" description="Helical" evidence="6">
    <location>
        <begin position="148"/>
        <end position="168"/>
    </location>
</feature>